<reference evidence="2 3" key="1">
    <citation type="submission" date="2016-10" db="EMBL/GenBank/DDBJ databases">
        <authorList>
            <person name="de Groot N.N."/>
        </authorList>
    </citation>
    <scope>NUCLEOTIDE SEQUENCE [LARGE SCALE GENOMIC DNA]</scope>
    <source>
        <strain evidence="2 3">S3b</strain>
    </source>
</reference>
<dbReference type="Gene3D" id="3.30.70.100">
    <property type="match status" value="1"/>
</dbReference>
<accession>A0A1H2UTD8</accession>
<feature type="transmembrane region" description="Helical" evidence="1">
    <location>
        <begin position="6"/>
        <end position="24"/>
    </location>
</feature>
<name>A0A1H2UTD8_9FIRM</name>
<dbReference type="CDD" id="cd00371">
    <property type="entry name" value="HMA"/>
    <property type="match status" value="1"/>
</dbReference>
<evidence type="ECO:0000313" key="2">
    <source>
        <dbReference type="EMBL" id="SDW58854.1"/>
    </source>
</evidence>
<evidence type="ECO:0000256" key="1">
    <source>
        <dbReference type="SAM" id="Phobius"/>
    </source>
</evidence>
<evidence type="ECO:0000313" key="3">
    <source>
        <dbReference type="Proteomes" id="UP000182429"/>
    </source>
</evidence>
<dbReference type="eggNOG" id="COG2608">
    <property type="taxonomic scope" value="Bacteria"/>
</dbReference>
<keyword evidence="1" id="KW-0812">Transmembrane</keyword>
<gene>
    <name evidence="2" type="ORF">SAMN04487759_12410</name>
</gene>
<keyword evidence="1" id="KW-1133">Transmembrane helix</keyword>
<dbReference type="InterPro" id="IPR006121">
    <property type="entry name" value="HMA_dom"/>
</dbReference>
<proteinExistence type="predicted"/>
<protein>
    <submittedName>
        <fullName evidence="2">Uncharacterized protein</fullName>
    </submittedName>
</protein>
<dbReference type="InterPro" id="IPR036163">
    <property type="entry name" value="HMA_dom_sf"/>
</dbReference>
<dbReference type="Proteomes" id="UP000182429">
    <property type="component" value="Unassembled WGS sequence"/>
</dbReference>
<organism evidence="2 3">
    <name type="scientific">Kandleria vitulina</name>
    <dbReference type="NCBI Taxonomy" id="1630"/>
    <lineage>
        <taxon>Bacteria</taxon>
        <taxon>Bacillati</taxon>
        <taxon>Bacillota</taxon>
        <taxon>Erysipelotrichia</taxon>
        <taxon>Erysipelotrichales</taxon>
        <taxon>Coprobacillaceae</taxon>
        <taxon>Kandleria</taxon>
    </lineage>
</organism>
<dbReference type="OrthoDB" id="9813965at2"/>
<sequence>MSTIDFIILFLVIVLFVFGVRRFIKTKNNGCCGECETIKKIKSNDTNPSHYSYDCCFKVEDMVCENCATKLTNAFNSQENKYAIADLSKKTLRIFTNEPPNPQKYMELVRQLGYTCTEL</sequence>
<dbReference type="GO" id="GO:0046872">
    <property type="term" value="F:metal ion binding"/>
    <property type="evidence" value="ECO:0007669"/>
    <property type="project" value="InterPro"/>
</dbReference>
<dbReference type="RefSeq" id="WP_074686723.1">
    <property type="nucleotide sequence ID" value="NZ_FNNF01000024.1"/>
</dbReference>
<dbReference type="AlphaFoldDB" id="A0A1H2UTD8"/>
<dbReference type="SUPFAM" id="SSF55008">
    <property type="entry name" value="HMA, heavy metal-associated domain"/>
    <property type="match status" value="1"/>
</dbReference>
<keyword evidence="1" id="KW-0472">Membrane</keyword>
<dbReference type="EMBL" id="FNNF01000024">
    <property type="protein sequence ID" value="SDW58854.1"/>
    <property type="molecule type" value="Genomic_DNA"/>
</dbReference>